<name>A0ABT5AWW0_9BACT</name>
<proteinExistence type="predicted"/>
<dbReference type="PROSITE" id="PS51257">
    <property type="entry name" value="PROKAR_LIPOPROTEIN"/>
    <property type="match status" value="1"/>
</dbReference>
<sequence length="310" mass="32295">MTRLSDLRVSANLKLVALALTSISMSACIEEMTEEQIENDPATFLGPDEWWDEGPPAGEESIDLDDELDDLRAEQVISAAPAFQLPFPCGQVWAGQTRSNHSPVNSVDFNRADDIGDTVVAAAGGTVSRVANEGNVSYGRWVEIDHGSGYRTRYAHLNSQSVSVGQKVSQGQKIGTVGSTGGSSGPHLHYEQRLNGTAVKPVFNGSTALFFGTKNYTSKNKCTSGGGSGVTGTVNTAGAPLTVRSGPSTGSTAVGSVQDGAKVTITCQKHGTSVSGTYGTTTLWDFIGTGYISDAYVSTGSDGQVAPTCN</sequence>
<protein>
    <submittedName>
        <fullName evidence="3">Peptidoglycan DD-metalloendopeptidase family protein</fullName>
    </submittedName>
</protein>
<organism evidence="3 4">
    <name type="scientific">Nannocystis radixulma</name>
    <dbReference type="NCBI Taxonomy" id="2995305"/>
    <lineage>
        <taxon>Bacteria</taxon>
        <taxon>Pseudomonadati</taxon>
        <taxon>Myxococcota</taxon>
        <taxon>Polyangia</taxon>
        <taxon>Nannocystales</taxon>
        <taxon>Nannocystaceae</taxon>
        <taxon>Nannocystis</taxon>
    </lineage>
</organism>
<evidence type="ECO:0000313" key="3">
    <source>
        <dbReference type="EMBL" id="MDC0666320.1"/>
    </source>
</evidence>
<dbReference type="CDD" id="cd12797">
    <property type="entry name" value="M23_peptidase"/>
    <property type="match status" value="1"/>
</dbReference>
<dbReference type="InterPro" id="IPR011055">
    <property type="entry name" value="Dup_hybrid_motif"/>
</dbReference>
<accession>A0ABT5AWW0</accession>
<dbReference type="Proteomes" id="UP001217838">
    <property type="component" value="Unassembled WGS sequence"/>
</dbReference>
<gene>
    <name evidence="3" type="ORF">POL58_01165</name>
</gene>
<dbReference type="InterPro" id="IPR016047">
    <property type="entry name" value="M23ase_b-sheet_dom"/>
</dbReference>
<dbReference type="SUPFAM" id="SSF51261">
    <property type="entry name" value="Duplicated hybrid motif"/>
    <property type="match status" value="1"/>
</dbReference>
<dbReference type="PROSITE" id="PS51781">
    <property type="entry name" value="SH3B"/>
    <property type="match status" value="1"/>
</dbReference>
<feature type="signal peptide" evidence="1">
    <location>
        <begin position="1"/>
        <end position="27"/>
    </location>
</feature>
<dbReference type="Gene3D" id="2.70.70.10">
    <property type="entry name" value="Glucose Permease (Domain IIA)"/>
    <property type="match status" value="1"/>
</dbReference>
<dbReference type="EMBL" id="JAQNDN010000001">
    <property type="protein sequence ID" value="MDC0666320.1"/>
    <property type="molecule type" value="Genomic_DNA"/>
</dbReference>
<keyword evidence="1" id="KW-0732">Signal</keyword>
<feature type="domain" description="SH3b" evidence="2">
    <location>
        <begin position="229"/>
        <end position="301"/>
    </location>
</feature>
<reference evidence="3 4" key="1">
    <citation type="submission" date="2022-11" db="EMBL/GenBank/DDBJ databases">
        <title>Minimal conservation of predation-associated metabolite biosynthetic gene clusters underscores biosynthetic potential of Myxococcota including descriptions for ten novel species: Archangium lansinium sp. nov., Myxococcus landrumus sp. nov., Nannocystis bai.</title>
        <authorList>
            <person name="Ahearne A."/>
            <person name="Stevens C."/>
            <person name="Dowd S."/>
        </authorList>
    </citation>
    <scope>NUCLEOTIDE SEQUENCE [LARGE SCALE GENOMIC DNA]</scope>
    <source>
        <strain evidence="3 4">NCELM</strain>
    </source>
</reference>
<evidence type="ECO:0000256" key="1">
    <source>
        <dbReference type="SAM" id="SignalP"/>
    </source>
</evidence>
<evidence type="ECO:0000313" key="4">
    <source>
        <dbReference type="Proteomes" id="UP001217838"/>
    </source>
</evidence>
<dbReference type="PANTHER" id="PTHR21666">
    <property type="entry name" value="PEPTIDASE-RELATED"/>
    <property type="match status" value="1"/>
</dbReference>
<dbReference type="InterPro" id="IPR003646">
    <property type="entry name" value="SH3-like_bac-type"/>
</dbReference>
<dbReference type="PANTHER" id="PTHR21666:SF270">
    <property type="entry name" value="MUREIN HYDROLASE ACTIVATOR ENVC"/>
    <property type="match status" value="1"/>
</dbReference>
<dbReference type="Pfam" id="PF01551">
    <property type="entry name" value="Peptidase_M23"/>
    <property type="match status" value="1"/>
</dbReference>
<comment type="caution">
    <text evidence="3">The sequence shown here is derived from an EMBL/GenBank/DDBJ whole genome shotgun (WGS) entry which is preliminary data.</text>
</comment>
<feature type="chain" id="PRO_5045485897" evidence="1">
    <location>
        <begin position="28"/>
        <end position="310"/>
    </location>
</feature>
<dbReference type="RefSeq" id="WP_271993832.1">
    <property type="nucleotide sequence ID" value="NZ_JAQNDN010000001.1"/>
</dbReference>
<evidence type="ECO:0000259" key="2">
    <source>
        <dbReference type="PROSITE" id="PS51781"/>
    </source>
</evidence>
<dbReference type="InterPro" id="IPR050570">
    <property type="entry name" value="Cell_wall_metabolism_enzyme"/>
</dbReference>
<dbReference type="Gene3D" id="2.30.30.40">
    <property type="entry name" value="SH3 Domains"/>
    <property type="match status" value="1"/>
</dbReference>
<keyword evidence="4" id="KW-1185">Reference proteome</keyword>